<feature type="domain" description="HTH cro/C1-type" evidence="1">
    <location>
        <begin position="3"/>
        <end position="60"/>
    </location>
</feature>
<keyword evidence="3" id="KW-1185">Reference proteome</keyword>
<evidence type="ECO:0000313" key="3">
    <source>
        <dbReference type="Proteomes" id="UP000469523"/>
    </source>
</evidence>
<accession>A0A6N7Y058</accession>
<dbReference type="GO" id="GO:0003677">
    <property type="term" value="F:DNA binding"/>
    <property type="evidence" value="ECO:0007669"/>
    <property type="project" value="InterPro"/>
</dbReference>
<dbReference type="CDD" id="cd00093">
    <property type="entry name" value="HTH_XRE"/>
    <property type="match status" value="1"/>
</dbReference>
<protein>
    <submittedName>
        <fullName evidence="2">Helix-turn-helix transcriptional regulator</fullName>
    </submittedName>
</protein>
<name>A0A6N7Y058_9FIRM</name>
<sequence>MTIQRILKEKGMSRYSLSKLSGIPWPTLSDICSGKIDINVCSEEIILKLSKTLDMPIEEIITLKIEAKENIDEGKPKDKSYLETNLSGTLDEALKAYLRGIEENVLYLDCLWDELYGAINSDLWTGYITEEQANYLRKKYLYGESQEKLND</sequence>
<dbReference type="RefSeq" id="WP_154443033.1">
    <property type="nucleotide sequence ID" value="NZ_VUNQ01000078.1"/>
</dbReference>
<dbReference type="Pfam" id="PF13443">
    <property type="entry name" value="HTH_26"/>
    <property type="match status" value="1"/>
</dbReference>
<organism evidence="2 3">
    <name type="scientific">Tissierella pigra</name>
    <dbReference type="NCBI Taxonomy" id="2607614"/>
    <lineage>
        <taxon>Bacteria</taxon>
        <taxon>Bacillati</taxon>
        <taxon>Bacillota</taxon>
        <taxon>Tissierellia</taxon>
        <taxon>Tissierellales</taxon>
        <taxon>Tissierellaceae</taxon>
        <taxon>Tissierella</taxon>
    </lineage>
</organism>
<proteinExistence type="predicted"/>
<evidence type="ECO:0000259" key="1">
    <source>
        <dbReference type="PROSITE" id="PS50943"/>
    </source>
</evidence>
<reference evidence="2 3" key="1">
    <citation type="submission" date="2019-09" db="EMBL/GenBank/DDBJ databases">
        <title>In-depth cultivation of the pig gut microbiome towards novel bacterial diversity and tailored functional studies.</title>
        <authorList>
            <person name="Wylensek D."/>
            <person name="Hitch T.C.A."/>
            <person name="Clavel T."/>
        </authorList>
    </citation>
    <scope>NUCLEOTIDE SEQUENCE [LARGE SCALE GENOMIC DNA]</scope>
    <source>
        <strain evidence="2 3">WCA3-693-APC-4?</strain>
    </source>
</reference>
<evidence type="ECO:0000313" key="2">
    <source>
        <dbReference type="EMBL" id="MSU03477.1"/>
    </source>
</evidence>
<dbReference type="InterPro" id="IPR010982">
    <property type="entry name" value="Lambda_DNA-bd_dom_sf"/>
</dbReference>
<dbReference type="Proteomes" id="UP000469523">
    <property type="component" value="Unassembled WGS sequence"/>
</dbReference>
<gene>
    <name evidence="2" type="ORF">FYJ83_18635</name>
</gene>
<dbReference type="SMART" id="SM00530">
    <property type="entry name" value="HTH_XRE"/>
    <property type="match status" value="1"/>
</dbReference>
<comment type="caution">
    <text evidence="2">The sequence shown here is derived from an EMBL/GenBank/DDBJ whole genome shotgun (WGS) entry which is preliminary data.</text>
</comment>
<dbReference type="EMBL" id="VUNQ01000078">
    <property type="protein sequence ID" value="MSU03477.1"/>
    <property type="molecule type" value="Genomic_DNA"/>
</dbReference>
<dbReference type="InterPro" id="IPR001387">
    <property type="entry name" value="Cro/C1-type_HTH"/>
</dbReference>
<dbReference type="SUPFAM" id="SSF47413">
    <property type="entry name" value="lambda repressor-like DNA-binding domains"/>
    <property type="match status" value="1"/>
</dbReference>
<dbReference type="PROSITE" id="PS50943">
    <property type="entry name" value="HTH_CROC1"/>
    <property type="match status" value="1"/>
</dbReference>
<dbReference type="Gene3D" id="1.10.260.40">
    <property type="entry name" value="lambda repressor-like DNA-binding domains"/>
    <property type="match status" value="1"/>
</dbReference>
<dbReference type="AlphaFoldDB" id="A0A6N7Y058"/>